<proteinExistence type="predicted"/>
<dbReference type="OrthoDB" id="6382428at2759"/>
<dbReference type="InterPro" id="IPR057448">
    <property type="entry name" value="BCL-11A_Znf_CCHC"/>
</dbReference>
<evidence type="ECO:0000259" key="2">
    <source>
        <dbReference type="Pfam" id="PF25491"/>
    </source>
</evidence>
<dbReference type="EMBL" id="GL732579">
    <property type="protein sequence ID" value="EFX74934.1"/>
    <property type="molecule type" value="Genomic_DNA"/>
</dbReference>
<feature type="region of interest" description="Disordered" evidence="1">
    <location>
        <begin position="248"/>
        <end position="276"/>
    </location>
</feature>
<dbReference type="InParanoid" id="E9H059"/>
<sequence length="337" mass="36564">MEWHRVEGVQVEPEEMAPDSLTCGVCRKEFPLGEIVRFIQHKVLSCNKENYRVMCARSGRGGGGPDGDDLPLQIDGGGSSGSTASVATGSVCLRRPSISAPINSRRLTVAVSSSSTPASGADDDMATEGGAVGQSGSSYSVKAEGEEDRSGPGKGPTTADAGSNTINSGPTAQNMGMICFVPRSPRNNLACQFCRPSFRHTALLFFRHRASTTTPHMRIQSVSQTRLPYPWRVATYPLAIERTLTHYSRAQRQQQKGETTRNHSNDGGEEPGLGNEETKQTITIIYRLPFKPLQSQNRRRMKQNQREGKEEELEAAVAARSDMAAQNRQHSDAAISA</sequence>
<dbReference type="HOGENOM" id="CLU_824557_0_0_1"/>
<dbReference type="Pfam" id="PF25491">
    <property type="entry name" value="CCHC_BCL-11A"/>
    <property type="match status" value="1"/>
</dbReference>
<feature type="region of interest" description="Disordered" evidence="1">
    <location>
        <begin position="60"/>
        <end position="87"/>
    </location>
</feature>
<reference evidence="3 4" key="1">
    <citation type="journal article" date="2011" name="Science">
        <title>The ecoresponsive genome of Daphnia pulex.</title>
        <authorList>
            <person name="Colbourne J.K."/>
            <person name="Pfrender M.E."/>
            <person name="Gilbert D."/>
            <person name="Thomas W.K."/>
            <person name="Tucker A."/>
            <person name="Oakley T.H."/>
            <person name="Tokishita S."/>
            <person name="Aerts A."/>
            <person name="Arnold G.J."/>
            <person name="Basu M.K."/>
            <person name="Bauer D.J."/>
            <person name="Caceres C.E."/>
            <person name="Carmel L."/>
            <person name="Casola C."/>
            <person name="Choi J.H."/>
            <person name="Detter J.C."/>
            <person name="Dong Q."/>
            <person name="Dusheyko S."/>
            <person name="Eads B.D."/>
            <person name="Frohlich T."/>
            <person name="Geiler-Samerotte K.A."/>
            <person name="Gerlach D."/>
            <person name="Hatcher P."/>
            <person name="Jogdeo S."/>
            <person name="Krijgsveld J."/>
            <person name="Kriventseva E.V."/>
            <person name="Kultz D."/>
            <person name="Laforsch C."/>
            <person name="Lindquist E."/>
            <person name="Lopez J."/>
            <person name="Manak J.R."/>
            <person name="Muller J."/>
            <person name="Pangilinan J."/>
            <person name="Patwardhan R.P."/>
            <person name="Pitluck S."/>
            <person name="Pritham E.J."/>
            <person name="Rechtsteiner A."/>
            <person name="Rho M."/>
            <person name="Rogozin I.B."/>
            <person name="Sakarya O."/>
            <person name="Salamov A."/>
            <person name="Schaack S."/>
            <person name="Shapiro H."/>
            <person name="Shiga Y."/>
            <person name="Skalitzky C."/>
            <person name="Smith Z."/>
            <person name="Souvorov A."/>
            <person name="Sung W."/>
            <person name="Tang Z."/>
            <person name="Tsuchiya D."/>
            <person name="Tu H."/>
            <person name="Vos H."/>
            <person name="Wang M."/>
            <person name="Wolf Y.I."/>
            <person name="Yamagata H."/>
            <person name="Yamada T."/>
            <person name="Ye Y."/>
            <person name="Shaw J.R."/>
            <person name="Andrews J."/>
            <person name="Crease T.J."/>
            <person name="Tang H."/>
            <person name="Lucas S.M."/>
            <person name="Robertson H.M."/>
            <person name="Bork P."/>
            <person name="Koonin E.V."/>
            <person name="Zdobnov E.M."/>
            <person name="Grigoriev I.V."/>
            <person name="Lynch M."/>
            <person name="Boore J.L."/>
        </authorList>
    </citation>
    <scope>NUCLEOTIDE SEQUENCE [LARGE SCALE GENOMIC DNA]</scope>
</reference>
<organism evidence="3 4">
    <name type="scientific">Daphnia pulex</name>
    <name type="common">Water flea</name>
    <dbReference type="NCBI Taxonomy" id="6669"/>
    <lineage>
        <taxon>Eukaryota</taxon>
        <taxon>Metazoa</taxon>
        <taxon>Ecdysozoa</taxon>
        <taxon>Arthropoda</taxon>
        <taxon>Crustacea</taxon>
        <taxon>Branchiopoda</taxon>
        <taxon>Diplostraca</taxon>
        <taxon>Cladocera</taxon>
        <taxon>Anomopoda</taxon>
        <taxon>Daphniidae</taxon>
        <taxon>Daphnia</taxon>
    </lineage>
</organism>
<dbReference type="KEGG" id="dpx:DAPPUDRAFT_251323"/>
<evidence type="ECO:0000313" key="3">
    <source>
        <dbReference type="EMBL" id="EFX74934.1"/>
    </source>
</evidence>
<feature type="compositionally biased region" description="Low complexity" evidence="1">
    <location>
        <begin position="108"/>
        <end position="119"/>
    </location>
</feature>
<dbReference type="AlphaFoldDB" id="E9H059"/>
<feature type="compositionally biased region" description="Polar residues" evidence="1">
    <location>
        <begin position="160"/>
        <end position="172"/>
    </location>
</feature>
<name>E9H059_DAPPU</name>
<feature type="region of interest" description="Disordered" evidence="1">
    <location>
        <begin position="293"/>
        <end position="337"/>
    </location>
</feature>
<dbReference type="eggNOG" id="ENOG502SAIB">
    <property type="taxonomic scope" value="Eukaryota"/>
</dbReference>
<feature type="region of interest" description="Disordered" evidence="1">
    <location>
        <begin position="107"/>
        <end position="172"/>
    </location>
</feature>
<evidence type="ECO:0000313" key="4">
    <source>
        <dbReference type="Proteomes" id="UP000000305"/>
    </source>
</evidence>
<dbReference type="Proteomes" id="UP000000305">
    <property type="component" value="Unassembled WGS sequence"/>
</dbReference>
<accession>E9H059</accession>
<feature type="domain" description="BCL-11A-like CCHC zinc finger" evidence="2">
    <location>
        <begin position="21"/>
        <end position="47"/>
    </location>
</feature>
<evidence type="ECO:0000256" key="1">
    <source>
        <dbReference type="SAM" id="MobiDB-lite"/>
    </source>
</evidence>
<gene>
    <name evidence="3" type="ORF">DAPPUDRAFT_251323</name>
</gene>
<protein>
    <recommendedName>
        <fullName evidence="2">BCL-11A-like CCHC zinc finger domain-containing protein</fullName>
    </recommendedName>
</protein>
<feature type="compositionally biased region" description="Polar residues" evidence="1">
    <location>
        <begin position="248"/>
        <end position="257"/>
    </location>
</feature>
<keyword evidence="4" id="KW-1185">Reference proteome</keyword>